<dbReference type="OrthoDB" id="6549064at2"/>
<protein>
    <submittedName>
        <fullName evidence="2 3">Phage tail protein</fullName>
    </submittedName>
</protein>
<name>H3RBP4_PANSE</name>
<dbReference type="Gene3D" id="2.60.40.3940">
    <property type="match status" value="1"/>
</dbReference>
<dbReference type="KEGG" id="pstw:DSJ_10255"/>
<proteinExistence type="predicted"/>
<dbReference type="AlphaFoldDB" id="H3RBP4"/>
<evidence type="ECO:0000313" key="4">
    <source>
        <dbReference type="Proteomes" id="UP000005050"/>
    </source>
</evidence>
<organism evidence="3 4">
    <name type="scientific">Pantoea stewartii subsp. stewartii DC283</name>
    <dbReference type="NCBI Taxonomy" id="660596"/>
    <lineage>
        <taxon>Bacteria</taxon>
        <taxon>Pseudomonadati</taxon>
        <taxon>Pseudomonadota</taxon>
        <taxon>Gammaproteobacteria</taxon>
        <taxon>Enterobacterales</taxon>
        <taxon>Erwiniaceae</taxon>
        <taxon>Pantoea</taxon>
    </lineage>
</organism>
<dbReference type="EMBL" id="AHIE01000008">
    <property type="protein sequence ID" value="EHU01383.1"/>
    <property type="molecule type" value="Genomic_DNA"/>
</dbReference>
<evidence type="ECO:0000313" key="3">
    <source>
        <dbReference type="EMBL" id="EHU01383.1"/>
    </source>
</evidence>
<evidence type="ECO:0000313" key="5">
    <source>
        <dbReference type="Proteomes" id="UP000192380"/>
    </source>
</evidence>
<reference evidence="2 5" key="3">
    <citation type="submission" date="2016-10" db="EMBL/GenBank/DDBJ databases">
        <title>Complete Genome Assembly of Pantoea stewartii subsp. stewartii DC283, a Corn Pathogen.</title>
        <authorList>
            <person name="Duong D.A."/>
            <person name="Stevens A.M."/>
            <person name="Jensen R.V."/>
        </authorList>
    </citation>
    <scope>NUCLEOTIDE SEQUENCE [LARGE SCALE GENOMIC DNA]</scope>
    <source>
        <strain evidence="2 5">DC283</strain>
    </source>
</reference>
<dbReference type="Pfam" id="PF21882">
    <property type="entry name" value="Gp53-like_C"/>
    <property type="match status" value="1"/>
</dbReference>
<reference evidence="3" key="2">
    <citation type="submission" date="2012-01" db="EMBL/GenBank/DDBJ databases">
        <authorList>
            <person name="Biehl B.S."/>
            <person name="Ding Y."/>
            <person name="Dugan-Rocha S.P."/>
            <person name="Gibbs R.A."/>
            <person name="Glasner J.D."/>
            <person name="Kovar C."/>
            <person name="Muzny D.M."/>
            <person name="Neeno-Eckwall E.C."/>
            <person name="Perna N.T."/>
            <person name="Qin X."/>
            <person name="von Bodman S.B."/>
            <person name="Weinstock G.M."/>
        </authorList>
    </citation>
    <scope>NUCLEOTIDE SEQUENCE</scope>
    <source>
        <strain evidence="3">DC283</strain>
    </source>
</reference>
<dbReference type="STRING" id="660596.DSJ_10255"/>
<gene>
    <name evidence="3" type="ORF">CKS_4136</name>
    <name evidence="2" type="ORF">DSJ_10255</name>
</gene>
<accession>H3RBP4</accession>
<dbReference type="RefSeq" id="WP_006118761.1">
    <property type="nucleotide sequence ID" value="NZ_AHIE01000008.1"/>
</dbReference>
<reference evidence="3 4" key="1">
    <citation type="journal article" date="2012" name="Mol. Microbiol.">
        <title>The genetic and structural basis of two distinct terminal side branch residues in stewartan and amylovoran exopolysaccharides and their potential role in host adaptation.</title>
        <authorList>
            <person name="Wang X."/>
            <person name="Yang F."/>
            <person name="von Bodman S.B."/>
        </authorList>
    </citation>
    <scope>NUCLEOTIDE SEQUENCE [LARGE SCALE GENOMIC DNA]</scope>
    <source>
        <strain evidence="3 4">DC283</strain>
    </source>
</reference>
<dbReference type="Proteomes" id="UP000005050">
    <property type="component" value="Unassembled WGS sequence"/>
</dbReference>
<dbReference type="Proteomes" id="UP000192380">
    <property type="component" value="Chromosome"/>
</dbReference>
<dbReference type="EMBL" id="CP017581">
    <property type="protein sequence ID" value="ARF51893.1"/>
    <property type="molecule type" value="Genomic_DNA"/>
</dbReference>
<keyword evidence="5" id="KW-1185">Reference proteome</keyword>
<sequence length="263" mass="27530">MAANNFKSFATGANANVTAQADYENLAALATGFQSGKASSAQINKALRQSSFVAAAIAQYMANKTNTDILDNGDINNFMSLLITALKVDLQAANGNLSALSALQSGADQLPYFSGASAASLTAFTSVARDIVGKKSVADLLTYLGIGSAGTRTVGTGQNQIPDMTYWQSNAGWRKTPDGVIEQWGTSAATTDTVSVTFPIQFSSAVYWIGEHDTGGGNRLTLWQLNSITGTGFQARNLGSIIKGDNAVEASISANCIWYARGK</sequence>
<dbReference type="InterPro" id="IPR054075">
    <property type="entry name" value="Gp53-like_C"/>
</dbReference>
<evidence type="ECO:0000313" key="2">
    <source>
        <dbReference type="EMBL" id="ARF51893.1"/>
    </source>
</evidence>
<feature type="domain" description="Putative tail fiber protein gp53-like C-terminal" evidence="1">
    <location>
        <begin position="175"/>
        <end position="261"/>
    </location>
</feature>
<evidence type="ECO:0000259" key="1">
    <source>
        <dbReference type="Pfam" id="PF21882"/>
    </source>
</evidence>
<dbReference type="PATRIC" id="fig|660596.6.peg.1396"/>